<dbReference type="AlphaFoldDB" id="A4RWS1"/>
<proteinExistence type="predicted"/>
<dbReference type="OMA" id="AWRVANL"/>
<dbReference type="KEGG" id="olu:OSTLU_31437"/>
<dbReference type="OrthoDB" id="498906at2759"/>
<feature type="transmembrane region" description="Helical" evidence="2">
    <location>
        <begin position="94"/>
        <end position="119"/>
    </location>
</feature>
<dbReference type="GeneID" id="5001579"/>
<keyword evidence="2" id="KW-1133">Transmembrane helix</keyword>
<name>A4RWS1_OSTLU</name>
<dbReference type="HOGENOM" id="CLU_1306650_0_0_1"/>
<evidence type="ECO:0000313" key="4">
    <source>
        <dbReference type="Proteomes" id="UP000001568"/>
    </source>
</evidence>
<keyword evidence="2" id="KW-0472">Membrane</keyword>
<reference evidence="3 4" key="1">
    <citation type="journal article" date="2007" name="Proc. Natl. Acad. Sci. U.S.A.">
        <title>The tiny eukaryote Ostreococcus provides genomic insights into the paradox of plankton speciation.</title>
        <authorList>
            <person name="Palenik B."/>
            <person name="Grimwood J."/>
            <person name="Aerts A."/>
            <person name="Rouze P."/>
            <person name="Salamov A."/>
            <person name="Putnam N."/>
            <person name="Dupont C."/>
            <person name="Jorgensen R."/>
            <person name="Derelle E."/>
            <person name="Rombauts S."/>
            <person name="Zhou K."/>
            <person name="Otillar R."/>
            <person name="Merchant S.S."/>
            <person name="Podell S."/>
            <person name="Gaasterland T."/>
            <person name="Napoli C."/>
            <person name="Gendler K."/>
            <person name="Manuell A."/>
            <person name="Tai V."/>
            <person name="Vallon O."/>
            <person name="Piganeau G."/>
            <person name="Jancek S."/>
            <person name="Heijde M."/>
            <person name="Jabbari K."/>
            <person name="Bowler C."/>
            <person name="Lohr M."/>
            <person name="Robbens S."/>
            <person name="Werner G."/>
            <person name="Dubchak I."/>
            <person name="Pazour G.J."/>
            <person name="Ren Q."/>
            <person name="Paulsen I."/>
            <person name="Delwiche C."/>
            <person name="Schmutz J."/>
            <person name="Rokhsar D."/>
            <person name="Van de Peer Y."/>
            <person name="Moreau H."/>
            <person name="Grigoriev I.V."/>
        </authorList>
    </citation>
    <scope>NUCLEOTIDE SEQUENCE [LARGE SCALE GENOMIC DNA]</scope>
    <source>
        <strain evidence="3 4">CCE9901</strain>
    </source>
</reference>
<organism evidence="3 4">
    <name type="scientific">Ostreococcus lucimarinus (strain CCE9901)</name>
    <dbReference type="NCBI Taxonomy" id="436017"/>
    <lineage>
        <taxon>Eukaryota</taxon>
        <taxon>Viridiplantae</taxon>
        <taxon>Chlorophyta</taxon>
        <taxon>Mamiellophyceae</taxon>
        <taxon>Mamiellales</taxon>
        <taxon>Bathycoccaceae</taxon>
        <taxon>Ostreococcus</taxon>
    </lineage>
</organism>
<feature type="transmembrane region" description="Helical" evidence="2">
    <location>
        <begin position="164"/>
        <end position="184"/>
    </location>
</feature>
<feature type="region of interest" description="Disordered" evidence="1">
    <location>
        <begin position="1"/>
        <end position="21"/>
    </location>
</feature>
<dbReference type="Proteomes" id="UP000001568">
    <property type="component" value="Chromosome 4"/>
</dbReference>
<evidence type="ECO:0000313" key="3">
    <source>
        <dbReference type="EMBL" id="ABO95673.1"/>
    </source>
</evidence>
<dbReference type="EMBL" id="CP000584">
    <property type="protein sequence ID" value="ABO95673.1"/>
    <property type="molecule type" value="Genomic_DNA"/>
</dbReference>
<dbReference type="Gramene" id="ABO95673">
    <property type="protein sequence ID" value="ABO95673"/>
    <property type="gene ID" value="OSTLU_31437"/>
</dbReference>
<accession>A4RWS1</accession>
<sequence>MPTRLVSARTYESEPARGTPVSAIETRPRPQTIARAQGGVFAFVSPMFADMDDPQVRAVMEREFARELGLPEGELPVDLEHFMLARQLSRVVRLFALIDMVLCVLYALSGVSVIAVLLIGPLAGFVGARMYSPGLTACYVAFCVASIVWRILNFVFMKNVTARVLSVITIILATYITRLVIRFYHVVRVIPLEGQILLRQLDFANSAAPVV</sequence>
<keyword evidence="2" id="KW-0812">Transmembrane</keyword>
<gene>
    <name evidence="3" type="ORF">OSTLU_31437</name>
</gene>
<feature type="transmembrane region" description="Helical" evidence="2">
    <location>
        <begin position="131"/>
        <end position="152"/>
    </location>
</feature>
<dbReference type="RefSeq" id="XP_001417380.1">
    <property type="nucleotide sequence ID" value="XM_001417343.1"/>
</dbReference>
<evidence type="ECO:0000256" key="2">
    <source>
        <dbReference type="SAM" id="Phobius"/>
    </source>
</evidence>
<keyword evidence="4" id="KW-1185">Reference proteome</keyword>
<protein>
    <submittedName>
        <fullName evidence="3">Uncharacterized protein</fullName>
    </submittedName>
</protein>
<evidence type="ECO:0000256" key="1">
    <source>
        <dbReference type="SAM" id="MobiDB-lite"/>
    </source>
</evidence>